<organism evidence="1 2">
    <name type="scientific">Zemynaea arenosa</name>
    <dbReference type="NCBI Taxonomy" id="2561931"/>
    <lineage>
        <taxon>Bacteria</taxon>
        <taxon>Pseudomonadati</taxon>
        <taxon>Pseudomonadota</taxon>
        <taxon>Betaproteobacteria</taxon>
        <taxon>Burkholderiales</taxon>
        <taxon>Oxalobacteraceae</taxon>
        <taxon>Telluria group</taxon>
        <taxon>Zemynaea</taxon>
    </lineage>
</organism>
<accession>A0A4Y9SVR1</accession>
<sequence>MSKKFPDEPPHPERICWGCDRYCPADQMACGNGSDRTQHPIEFFGRGWQNWNAEQGEESPSDSA</sequence>
<dbReference type="InterPro" id="IPR021430">
    <property type="entry name" value="DUF3079"/>
</dbReference>
<protein>
    <submittedName>
        <fullName evidence="1">DUF3079 domain-containing protein</fullName>
    </submittedName>
</protein>
<dbReference type="RefSeq" id="WP_135205577.1">
    <property type="nucleotide sequence ID" value="NZ_SPVF01000030.1"/>
</dbReference>
<evidence type="ECO:0000313" key="1">
    <source>
        <dbReference type="EMBL" id="TFW28743.1"/>
    </source>
</evidence>
<keyword evidence="2" id="KW-1185">Reference proteome</keyword>
<comment type="caution">
    <text evidence="1">The sequence shown here is derived from an EMBL/GenBank/DDBJ whole genome shotgun (WGS) entry which is preliminary data.</text>
</comment>
<dbReference type="Pfam" id="PF11278">
    <property type="entry name" value="DUF3079"/>
    <property type="match status" value="1"/>
</dbReference>
<dbReference type="EMBL" id="SPVF01000030">
    <property type="protein sequence ID" value="TFW28743.1"/>
    <property type="molecule type" value="Genomic_DNA"/>
</dbReference>
<dbReference type="Proteomes" id="UP000298438">
    <property type="component" value="Unassembled WGS sequence"/>
</dbReference>
<proteinExistence type="predicted"/>
<reference evidence="1 2" key="1">
    <citation type="submission" date="2019-03" db="EMBL/GenBank/DDBJ databases">
        <title>Draft Genome Sequence of Massilia arenosa sp. nov., a Novel Massilia Species Isolated from a Sandy-loam Maize Soil.</title>
        <authorList>
            <person name="Raths R."/>
            <person name="Peta V."/>
            <person name="Bucking H."/>
        </authorList>
    </citation>
    <scope>NUCLEOTIDE SEQUENCE [LARGE SCALE GENOMIC DNA]</scope>
    <source>
        <strain evidence="1 2">MC02</strain>
    </source>
</reference>
<gene>
    <name evidence="1" type="ORF">E4L96_02045</name>
</gene>
<name>A0A4Y9SVR1_9BURK</name>
<evidence type="ECO:0000313" key="2">
    <source>
        <dbReference type="Proteomes" id="UP000298438"/>
    </source>
</evidence>
<dbReference type="AlphaFoldDB" id="A0A4Y9SVR1"/>
<dbReference type="OrthoDB" id="6992469at2"/>